<protein>
    <submittedName>
        <fullName evidence="7">Transcriptional regulator</fullName>
    </submittedName>
</protein>
<keyword evidence="4" id="KW-0804">Transcription</keyword>
<keyword evidence="8" id="KW-1185">Reference proteome</keyword>
<dbReference type="InterPro" id="IPR013324">
    <property type="entry name" value="RNA_pol_sigma_r3/r4-like"/>
</dbReference>
<proteinExistence type="inferred from homology"/>
<dbReference type="InterPro" id="IPR051054">
    <property type="entry name" value="SorC_transcr_regulators"/>
</dbReference>
<organism evidence="7 8">
    <name type="scientific">Alteribacillus bidgolensis</name>
    <dbReference type="NCBI Taxonomy" id="930129"/>
    <lineage>
        <taxon>Bacteria</taxon>
        <taxon>Bacillati</taxon>
        <taxon>Bacillota</taxon>
        <taxon>Bacilli</taxon>
        <taxon>Bacillales</taxon>
        <taxon>Bacillaceae</taxon>
        <taxon>Alteribacillus</taxon>
    </lineage>
</organism>
<sequence length="321" mass="35946">MDWNEERRLIKVAKMYYEENLTQNEIANKLGIYRTTITRLLQRAREKKIVQISIKGDYSEQVALETELANYFNLKEAIVVPAFENQSSKEKRSALGKAAVAFLNNIIKDGDVIGFAWGSTLGSMVDQLERYKKREVDFVPLVGGPGKMPVDQHVNTIVYTHAKAYSGKAHFLDAAAIVPSVQSRNEIFESDYFQDILSLWERLTIAIVGIGAPLSSSNLVFSGFLGDKDVETLRALQPIGDICSRFYNIHGEKLSSDIDDRTIAIDLEQLEKMNYSIGVAESAEKVESIAGALRGEYISHLITNDLTAQAILDYVKREGDR</sequence>
<dbReference type="EMBL" id="FNDU01000008">
    <property type="protein sequence ID" value="SDI48462.1"/>
    <property type="molecule type" value="Genomic_DNA"/>
</dbReference>
<evidence type="ECO:0000259" key="6">
    <source>
        <dbReference type="Pfam" id="PF04545"/>
    </source>
</evidence>
<dbReference type="Gene3D" id="3.40.50.1360">
    <property type="match status" value="1"/>
</dbReference>
<dbReference type="STRING" id="930129.SAMN05216352_10870"/>
<feature type="domain" description="RNA polymerase sigma-70 region 4" evidence="6">
    <location>
        <begin position="14"/>
        <end position="47"/>
    </location>
</feature>
<dbReference type="SUPFAM" id="SSF100950">
    <property type="entry name" value="NagB/RpiA/CoA transferase-like"/>
    <property type="match status" value="1"/>
</dbReference>
<dbReference type="Gene3D" id="1.10.10.60">
    <property type="entry name" value="Homeodomain-like"/>
    <property type="match status" value="1"/>
</dbReference>
<dbReference type="PANTHER" id="PTHR34294:SF1">
    <property type="entry name" value="TRANSCRIPTIONAL REGULATOR LSRR"/>
    <property type="match status" value="1"/>
</dbReference>
<dbReference type="Pfam" id="PF04198">
    <property type="entry name" value="Sugar-bind"/>
    <property type="match status" value="1"/>
</dbReference>
<dbReference type="SUPFAM" id="SSF88659">
    <property type="entry name" value="Sigma3 and sigma4 domains of RNA polymerase sigma factors"/>
    <property type="match status" value="1"/>
</dbReference>
<dbReference type="InterPro" id="IPR037171">
    <property type="entry name" value="NagB/RpiA_transferase-like"/>
</dbReference>
<dbReference type="GO" id="GO:0030246">
    <property type="term" value="F:carbohydrate binding"/>
    <property type="evidence" value="ECO:0007669"/>
    <property type="project" value="InterPro"/>
</dbReference>
<accession>A0A1G8KYJ1</accession>
<evidence type="ECO:0000313" key="8">
    <source>
        <dbReference type="Proteomes" id="UP000199017"/>
    </source>
</evidence>
<dbReference type="GO" id="GO:0003677">
    <property type="term" value="F:DNA binding"/>
    <property type="evidence" value="ECO:0007669"/>
    <property type="project" value="UniProtKB-KW"/>
</dbReference>
<dbReference type="PANTHER" id="PTHR34294">
    <property type="entry name" value="TRANSCRIPTIONAL REGULATOR-RELATED"/>
    <property type="match status" value="1"/>
</dbReference>
<reference evidence="7 8" key="1">
    <citation type="submission" date="2016-10" db="EMBL/GenBank/DDBJ databases">
        <authorList>
            <person name="de Groot N.N."/>
        </authorList>
    </citation>
    <scope>NUCLEOTIDE SEQUENCE [LARGE SCALE GENOMIC DNA]</scope>
    <source>
        <strain evidence="8">P4B,CCM 7963,CECT 7998,DSM 25260,IBRC-M 10614,KCTC 13821</strain>
    </source>
</reference>
<keyword evidence="3" id="KW-0238">DNA-binding</keyword>
<evidence type="ECO:0000259" key="5">
    <source>
        <dbReference type="Pfam" id="PF04198"/>
    </source>
</evidence>
<gene>
    <name evidence="7" type="ORF">SAMN05216352_10870</name>
</gene>
<name>A0A1G8KYJ1_9BACI</name>
<dbReference type="AlphaFoldDB" id="A0A1G8KYJ1"/>
<dbReference type="RefSeq" id="WP_211295873.1">
    <property type="nucleotide sequence ID" value="NZ_FNDU01000008.1"/>
</dbReference>
<dbReference type="GO" id="GO:0003700">
    <property type="term" value="F:DNA-binding transcription factor activity"/>
    <property type="evidence" value="ECO:0007669"/>
    <property type="project" value="InterPro"/>
</dbReference>
<comment type="similarity">
    <text evidence="1">Belongs to the SorC transcriptional regulatory family.</text>
</comment>
<evidence type="ECO:0000256" key="3">
    <source>
        <dbReference type="ARBA" id="ARBA00023125"/>
    </source>
</evidence>
<dbReference type="Proteomes" id="UP000199017">
    <property type="component" value="Unassembled WGS sequence"/>
</dbReference>
<dbReference type="GO" id="GO:0006352">
    <property type="term" value="P:DNA-templated transcription initiation"/>
    <property type="evidence" value="ECO:0007669"/>
    <property type="project" value="InterPro"/>
</dbReference>
<dbReference type="InterPro" id="IPR007324">
    <property type="entry name" value="Sugar-bd_dom_put"/>
</dbReference>
<dbReference type="Pfam" id="PF04545">
    <property type="entry name" value="Sigma70_r4"/>
    <property type="match status" value="1"/>
</dbReference>
<evidence type="ECO:0000256" key="1">
    <source>
        <dbReference type="ARBA" id="ARBA00010466"/>
    </source>
</evidence>
<evidence type="ECO:0000256" key="2">
    <source>
        <dbReference type="ARBA" id="ARBA00023015"/>
    </source>
</evidence>
<feature type="domain" description="Sugar-binding" evidence="5">
    <location>
        <begin position="58"/>
        <end position="312"/>
    </location>
</feature>
<dbReference type="InterPro" id="IPR007630">
    <property type="entry name" value="RNA_pol_sigma70_r4"/>
</dbReference>
<keyword evidence="2" id="KW-0805">Transcription regulation</keyword>
<evidence type="ECO:0000256" key="4">
    <source>
        <dbReference type="ARBA" id="ARBA00023163"/>
    </source>
</evidence>
<evidence type="ECO:0000313" key="7">
    <source>
        <dbReference type="EMBL" id="SDI48462.1"/>
    </source>
</evidence>